<dbReference type="Pfam" id="PF02643">
    <property type="entry name" value="DUF192"/>
    <property type="match status" value="1"/>
</dbReference>
<dbReference type="Proteomes" id="UP000566324">
    <property type="component" value="Unassembled WGS sequence"/>
</dbReference>
<evidence type="ECO:0000313" key="2">
    <source>
        <dbReference type="EMBL" id="MBB4632497.1"/>
    </source>
</evidence>
<protein>
    <recommendedName>
        <fullName evidence="4">DUF192 domain-containing protein</fullName>
    </recommendedName>
</protein>
<dbReference type="PANTHER" id="PTHR37953:SF1">
    <property type="entry name" value="UPF0127 PROTEIN MJ1496"/>
    <property type="match status" value="1"/>
</dbReference>
<proteinExistence type="predicted"/>
<dbReference type="InterPro" id="IPR003795">
    <property type="entry name" value="DUF192"/>
</dbReference>
<dbReference type="InterPro" id="IPR038695">
    <property type="entry name" value="Saro_0823-like_sf"/>
</dbReference>
<keyword evidence="1" id="KW-0732">Signal</keyword>
<dbReference type="RefSeq" id="WP_184069208.1">
    <property type="nucleotide sequence ID" value="NZ_JACHNZ010000022.1"/>
</dbReference>
<feature type="chain" id="PRO_5031244733" description="DUF192 domain-containing protein" evidence="1">
    <location>
        <begin position="22"/>
        <end position="179"/>
    </location>
</feature>
<reference evidence="2 3" key="1">
    <citation type="submission" date="2020-08" db="EMBL/GenBank/DDBJ databases">
        <title>Genomic Encyclopedia of Type Strains, Phase IV (KMG-IV): sequencing the most valuable type-strain genomes for metagenomic binning, comparative biology and taxonomic classification.</title>
        <authorList>
            <person name="Goeker M."/>
        </authorList>
    </citation>
    <scope>NUCLEOTIDE SEQUENCE [LARGE SCALE GENOMIC DNA]</scope>
    <source>
        <strain evidence="2 3">DSM 17328</strain>
    </source>
</reference>
<gene>
    <name evidence="2" type="ORF">GGQ98_002122</name>
</gene>
<evidence type="ECO:0008006" key="4">
    <source>
        <dbReference type="Google" id="ProtNLM"/>
    </source>
</evidence>
<comment type="caution">
    <text evidence="2">The sequence shown here is derived from an EMBL/GenBank/DDBJ whole genome shotgun (WGS) entry which is preliminary data.</text>
</comment>
<accession>A0A7W7F7D2</accession>
<sequence length="179" mass="19270">MNAVRYRSLLAVFLLAGTVWGCGGAPSAATREPVAQDVAAQEPAVQKLPTVPLTIVTNDGKRHVYTVEVARTPDQQAQGLMYRRTMAKDAGMIFPFPAPRPAAFWMHNTYIALDMVFLLADGRIESILADVPPLNEAQRRSLGPVAAVLELNAGEAARIGATPGDLVEYDLRDLQGGTE</sequence>
<dbReference type="PANTHER" id="PTHR37953">
    <property type="entry name" value="UPF0127 PROTEIN MJ1496"/>
    <property type="match status" value="1"/>
</dbReference>
<organism evidence="2 3">
    <name type="scientific">Sphingosinicella soli</name>
    <dbReference type="NCBI Taxonomy" id="333708"/>
    <lineage>
        <taxon>Bacteria</taxon>
        <taxon>Pseudomonadati</taxon>
        <taxon>Pseudomonadota</taxon>
        <taxon>Alphaproteobacteria</taxon>
        <taxon>Sphingomonadales</taxon>
        <taxon>Sphingosinicellaceae</taxon>
        <taxon>Sphingosinicella</taxon>
    </lineage>
</organism>
<evidence type="ECO:0000256" key="1">
    <source>
        <dbReference type="SAM" id="SignalP"/>
    </source>
</evidence>
<feature type="signal peptide" evidence="1">
    <location>
        <begin position="1"/>
        <end position="21"/>
    </location>
</feature>
<evidence type="ECO:0000313" key="3">
    <source>
        <dbReference type="Proteomes" id="UP000566324"/>
    </source>
</evidence>
<dbReference type="Gene3D" id="2.60.120.1140">
    <property type="entry name" value="Protein of unknown function DUF192"/>
    <property type="match status" value="1"/>
</dbReference>
<dbReference type="EMBL" id="JACHNZ010000022">
    <property type="protein sequence ID" value="MBB4632497.1"/>
    <property type="molecule type" value="Genomic_DNA"/>
</dbReference>
<dbReference type="AlphaFoldDB" id="A0A7W7F7D2"/>
<keyword evidence="3" id="KW-1185">Reference proteome</keyword>
<name>A0A7W7F7D2_9SPHN</name>